<organism evidence="5 6">
    <name type="scientific">Gopherus evgoodei</name>
    <name type="common">Goodes thornscrub tortoise</name>
    <dbReference type="NCBI Taxonomy" id="1825980"/>
    <lineage>
        <taxon>Eukaryota</taxon>
        <taxon>Metazoa</taxon>
        <taxon>Chordata</taxon>
        <taxon>Craniata</taxon>
        <taxon>Vertebrata</taxon>
        <taxon>Euteleostomi</taxon>
        <taxon>Archelosauria</taxon>
        <taxon>Testudinata</taxon>
        <taxon>Testudines</taxon>
        <taxon>Cryptodira</taxon>
        <taxon>Durocryptodira</taxon>
        <taxon>Testudinoidea</taxon>
        <taxon>Testudinidae</taxon>
        <taxon>Gopherus</taxon>
    </lineage>
</organism>
<dbReference type="PANTHER" id="PTHR10913">
    <property type="entry name" value="FOLLISTATIN-RELATED"/>
    <property type="match status" value="1"/>
</dbReference>
<accession>A0A8C4VEI6</accession>
<dbReference type="Ensembl" id="ENSGEVT00005000392.1">
    <property type="protein sequence ID" value="ENSGEVP00005000356.1"/>
    <property type="gene ID" value="ENSGEVG00005000307.1"/>
</dbReference>
<dbReference type="InterPro" id="IPR002350">
    <property type="entry name" value="Kazal_dom"/>
</dbReference>
<reference evidence="5" key="2">
    <citation type="submission" date="2025-08" db="UniProtKB">
        <authorList>
            <consortium name="Ensembl"/>
        </authorList>
    </citation>
    <scope>IDENTIFICATION</scope>
</reference>
<name>A0A8C4VEI6_9SAUR</name>
<reference evidence="5" key="3">
    <citation type="submission" date="2025-09" db="UniProtKB">
        <authorList>
            <consortium name="Ensembl"/>
        </authorList>
    </citation>
    <scope>IDENTIFICATION</scope>
</reference>
<evidence type="ECO:0000313" key="5">
    <source>
        <dbReference type="Ensembl" id="ENSGEVP00005000356.1"/>
    </source>
</evidence>
<dbReference type="Proteomes" id="UP000694390">
    <property type="component" value="Chromosome 2"/>
</dbReference>
<sequence>AIKIGTNDYSSTRRPTWISTGICGIKIGCKVTSAGTRIGTNCTGRDPVCGDDGVTYDNECVMGQSGTIRGLEIQKVRSGHCQPQDNVECTFGTTCVCLSRYDPVCGSDNHTYGNPCELDAMACVLRKEIKVKDKGPCDQCSKCQFGAICEAETGRCVCPRV</sequence>
<dbReference type="GO" id="GO:0005576">
    <property type="term" value="C:extracellular region"/>
    <property type="evidence" value="ECO:0007669"/>
    <property type="project" value="TreeGrafter"/>
</dbReference>
<dbReference type="SUPFAM" id="SSF100895">
    <property type="entry name" value="Kazal-type serine protease inhibitors"/>
    <property type="match status" value="2"/>
</dbReference>
<proteinExistence type="predicted"/>
<feature type="domain" description="Kazal-like" evidence="4">
    <location>
        <begin position="83"/>
        <end position="139"/>
    </location>
</feature>
<dbReference type="Pfam" id="PF00050">
    <property type="entry name" value="Kazal_1"/>
    <property type="match status" value="1"/>
</dbReference>
<dbReference type="GO" id="GO:0030154">
    <property type="term" value="P:cell differentiation"/>
    <property type="evidence" value="ECO:0007669"/>
    <property type="project" value="TreeGrafter"/>
</dbReference>
<dbReference type="PANTHER" id="PTHR10913:SF45">
    <property type="entry name" value="FOLLISTATIN, ISOFORM A-RELATED"/>
    <property type="match status" value="1"/>
</dbReference>
<keyword evidence="1" id="KW-0646">Protease inhibitor</keyword>
<dbReference type="SMART" id="SM00280">
    <property type="entry name" value="KAZAL"/>
    <property type="match status" value="2"/>
</dbReference>
<keyword evidence="3" id="KW-1015">Disulfide bond</keyword>
<evidence type="ECO:0000256" key="2">
    <source>
        <dbReference type="ARBA" id="ARBA00022900"/>
    </source>
</evidence>
<keyword evidence="6" id="KW-1185">Reference proteome</keyword>
<dbReference type="CDD" id="cd00104">
    <property type="entry name" value="KAZAL_FS"/>
    <property type="match status" value="2"/>
</dbReference>
<evidence type="ECO:0000259" key="4">
    <source>
        <dbReference type="PROSITE" id="PS51465"/>
    </source>
</evidence>
<keyword evidence="2" id="KW-0722">Serine protease inhibitor</keyword>
<protein>
    <recommendedName>
        <fullName evidence="4">Kazal-like domain-containing protein</fullName>
    </recommendedName>
</protein>
<dbReference type="InterPro" id="IPR036058">
    <property type="entry name" value="Kazal_dom_sf"/>
</dbReference>
<evidence type="ECO:0000256" key="3">
    <source>
        <dbReference type="ARBA" id="ARBA00023157"/>
    </source>
</evidence>
<dbReference type="Gene3D" id="3.30.60.30">
    <property type="match status" value="2"/>
</dbReference>
<evidence type="ECO:0000313" key="6">
    <source>
        <dbReference type="Proteomes" id="UP000694390"/>
    </source>
</evidence>
<feature type="domain" description="Kazal-like" evidence="4">
    <location>
        <begin position="24"/>
        <end position="82"/>
    </location>
</feature>
<evidence type="ECO:0000256" key="1">
    <source>
        <dbReference type="ARBA" id="ARBA00022690"/>
    </source>
</evidence>
<dbReference type="InterPro" id="IPR050653">
    <property type="entry name" value="Prot_Inhib_GrowthFact_Antg"/>
</dbReference>
<dbReference type="GeneTree" id="ENSGT01030000239649"/>
<dbReference type="OrthoDB" id="5983569at2759"/>
<dbReference type="Pfam" id="PF07648">
    <property type="entry name" value="Kazal_2"/>
    <property type="match status" value="1"/>
</dbReference>
<reference evidence="5" key="1">
    <citation type="submission" date="2019-06" db="EMBL/GenBank/DDBJ databases">
        <title>G10K-VGP Goodes thornscrub tortoise genome, primary haplotype.</title>
        <authorList>
            <person name="Murphy B."/>
            <person name="Edwards T."/>
            <person name="Rhie A."/>
            <person name="Koren S."/>
            <person name="Phillippy A."/>
            <person name="Fedrigo O."/>
            <person name="Haase B."/>
            <person name="Mountcastle J."/>
            <person name="Lewin H."/>
            <person name="Damas J."/>
            <person name="Howe K."/>
            <person name="Formenti G."/>
            <person name="Myers G."/>
            <person name="Durbin R."/>
            <person name="Jarvis E.D."/>
        </authorList>
    </citation>
    <scope>NUCLEOTIDE SEQUENCE [LARGE SCALE GENOMIC DNA]</scope>
</reference>
<dbReference type="PROSITE" id="PS51465">
    <property type="entry name" value="KAZAL_2"/>
    <property type="match status" value="2"/>
</dbReference>
<dbReference type="AlphaFoldDB" id="A0A8C4VEI6"/>